<keyword evidence="3" id="KW-0732">Signal</keyword>
<keyword evidence="2" id="KW-0119">Carbohydrate metabolism</keyword>
<organism evidence="4 5">
    <name type="scientific">Solimicrobium silvestre</name>
    <dbReference type="NCBI Taxonomy" id="2099400"/>
    <lineage>
        <taxon>Bacteria</taxon>
        <taxon>Pseudomonadati</taxon>
        <taxon>Pseudomonadota</taxon>
        <taxon>Betaproteobacteria</taxon>
        <taxon>Burkholderiales</taxon>
        <taxon>Oxalobacteraceae</taxon>
        <taxon>Solimicrobium</taxon>
    </lineage>
</organism>
<evidence type="ECO:0000256" key="2">
    <source>
        <dbReference type="ARBA" id="ARBA00022526"/>
    </source>
</evidence>
<reference evidence="4 5" key="1">
    <citation type="submission" date="2018-02" db="EMBL/GenBank/DDBJ databases">
        <title>Solimicrobium silvestre gen. nov., sp. nov., isolated from alpine forest soil.</title>
        <authorList>
            <person name="Margesin R."/>
            <person name="Albuquerque L."/>
            <person name="Zhang D.-C."/>
            <person name="Froufe H.J.C."/>
            <person name="Severino R."/>
            <person name="Roxo I."/>
            <person name="Egas C."/>
            <person name="Da Costa M.S."/>
        </authorList>
    </citation>
    <scope>NUCLEOTIDE SEQUENCE [LARGE SCALE GENOMIC DNA]</scope>
    <source>
        <strain evidence="4 5">S20-91</strain>
    </source>
</reference>
<dbReference type="InterPro" id="IPR015943">
    <property type="entry name" value="WD40/YVTN_repeat-like_dom_sf"/>
</dbReference>
<evidence type="ECO:0000256" key="1">
    <source>
        <dbReference type="ARBA" id="ARBA00005564"/>
    </source>
</evidence>
<name>A0A2S9GX08_9BURK</name>
<evidence type="ECO:0000313" key="5">
    <source>
        <dbReference type="Proteomes" id="UP000237839"/>
    </source>
</evidence>
<dbReference type="PROSITE" id="PS51257">
    <property type="entry name" value="PROKAR_LIPOPROTEIN"/>
    <property type="match status" value="1"/>
</dbReference>
<comment type="similarity">
    <text evidence="1">Belongs to the cycloisomerase 2 family.</text>
</comment>
<evidence type="ECO:0000313" key="4">
    <source>
        <dbReference type="EMBL" id="PRC92257.1"/>
    </source>
</evidence>
<keyword evidence="5" id="KW-1185">Reference proteome</keyword>
<dbReference type="SUPFAM" id="SSF75011">
    <property type="entry name" value="3-carboxy-cis,cis-mucoante lactonizing enzyme"/>
    <property type="match status" value="1"/>
</dbReference>
<dbReference type="Proteomes" id="UP000237839">
    <property type="component" value="Unassembled WGS sequence"/>
</dbReference>
<dbReference type="InterPro" id="IPR050282">
    <property type="entry name" value="Cycloisomerase_2"/>
</dbReference>
<gene>
    <name evidence="4" type="ORF">S2091_2916</name>
</gene>
<dbReference type="GO" id="GO:0006006">
    <property type="term" value="P:glucose metabolic process"/>
    <property type="evidence" value="ECO:0007669"/>
    <property type="project" value="UniProtKB-KW"/>
</dbReference>
<comment type="caution">
    <text evidence="4">The sequence shown here is derived from an EMBL/GenBank/DDBJ whole genome shotgun (WGS) entry which is preliminary data.</text>
</comment>
<dbReference type="GO" id="GO:0005829">
    <property type="term" value="C:cytosol"/>
    <property type="evidence" value="ECO:0007669"/>
    <property type="project" value="TreeGrafter"/>
</dbReference>
<sequence>MNLSIKNLLVLLACCGTLLLAGCKGKSTTNNYNIKVTVSGLVGGGVVLQDNLADNLAITGNGVFTFASQLSSNSTYSVTMLTSPSLPAQSCTLANATGTVASSDVTNITLTCVAPEFAYVASSGGSSVATYIINATNGALSSAGPSVTTGNSPVAFAMDPTGRFAFVANSTDKSISSYLGNLTTGLLVSAGPAVLLSNAPNALAVDPLSKFLLVTAGNSIVSYTFNANGVLSSAGTATTGNAPSGIAVISNSSNEYAYVTNGTDNTISGYSVNAAGVLTSLGVVAATGNKPSAISAAPNGAYVYVTNSTDGTISSYPVTATGTLGVATTVASGGNAPVSIAVSASGKIAYVANSTSNNVAAFSISAAGALSSIGTATTGNTPSSVSVDPSGAFVYVVNSTDNNISVYQLTATGALPATVTVLSVGSTPVSVVTAVK</sequence>
<dbReference type="Gene3D" id="2.130.10.10">
    <property type="entry name" value="YVTN repeat-like/Quinoprotein amine dehydrogenase"/>
    <property type="match status" value="2"/>
</dbReference>
<feature type="signal peptide" evidence="3">
    <location>
        <begin position="1"/>
        <end position="21"/>
    </location>
</feature>
<dbReference type="Pfam" id="PF10282">
    <property type="entry name" value="Lactonase"/>
    <property type="match status" value="3"/>
</dbReference>
<dbReference type="InterPro" id="IPR019405">
    <property type="entry name" value="Lactonase_7-beta_prop"/>
</dbReference>
<dbReference type="RefSeq" id="WP_105532669.1">
    <property type="nucleotide sequence ID" value="NZ_PUGF01000014.1"/>
</dbReference>
<feature type="chain" id="PRO_5015562508" evidence="3">
    <location>
        <begin position="22"/>
        <end position="436"/>
    </location>
</feature>
<evidence type="ECO:0000256" key="3">
    <source>
        <dbReference type="SAM" id="SignalP"/>
    </source>
</evidence>
<protein>
    <submittedName>
        <fullName evidence="4">Lactonase, 7-bladed beta-propeller</fullName>
    </submittedName>
</protein>
<accession>A0A2S9GX08</accession>
<keyword evidence="2" id="KW-0313">Glucose metabolism</keyword>
<dbReference type="AlphaFoldDB" id="A0A2S9GX08"/>
<dbReference type="PANTHER" id="PTHR30344:SF1">
    <property type="entry name" value="6-PHOSPHOGLUCONOLACTONASE"/>
    <property type="match status" value="1"/>
</dbReference>
<dbReference type="GO" id="GO:0017057">
    <property type="term" value="F:6-phosphogluconolactonase activity"/>
    <property type="evidence" value="ECO:0007669"/>
    <property type="project" value="TreeGrafter"/>
</dbReference>
<proteinExistence type="inferred from homology"/>
<dbReference type="PANTHER" id="PTHR30344">
    <property type="entry name" value="6-PHOSPHOGLUCONOLACTONASE-RELATED"/>
    <property type="match status" value="1"/>
</dbReference>
<dbReference type="EMBL" id="PUGF01000014">
    <property type="protein sequence ID" value="PRC92257.1"/>
    <property type="molecule type" value="Genomic_DNA"/>
</dbReference>
<dbReference type="OrthoDB" id="9790815at2"/>